<feature type="domain" description="Histidine kinase" evidence="7">
    <location>
        <begin position="119"/>
        <end position="330"/>
    </location>
</feature>
<dbReference type="PROSITE" id="PS50109">
    <property type="entry name" value="HIS_KIN"/>
    <property type="match status" value="1"/>
</dbReference>
<keyword evidence="5" id="KW-0418">Kinase</keyword>
<accession>A0ABP9DFB6</accession>
<evidence type="ECO:0000256" key="1">
    <source>
        <dbReference type="ARBA" id="ARBA00000085"/>
    </source>
</evidence>
<dbReference type="InterPro" id="IPR003661">
    <property type="entry name" value="HisK_dim/P_dom"/>
</dbReference>
<dbReference type="CDD" id="cd00082">
    <property type="entry name" value="HisKA"/>
    <property type="match status" value="1"/>
</dbReference>
<dbReference type="SUPFAM" id="SSF47384">
    <property type="entry name" value="Homodimeric domain of signal transducing histidine kinase"/>
    <property type="match status" value="1"/>
</dbReference>
<dbReference type="InterPro" id="IPR050736">
    <property type="entry name" value="Sensor_HK_Regulatory"/>
</dbReference>
<keyword evidence="6" id="KW-0902">Two-component regulatory system</keyword>
<keyword evidence="3" id="KW-0597">Phosphoprotein</keyword>
<evidence type="ECO:0000256" key="4">
    <source>
        <dbReference type="ARBA" id="ARBA00022679"/>
    </source>
</evidence>
<dbReference type="InterPro" id="IPR004358">
    <property type="entry name" value="Sig_transdc_His_kin-like_C"/>
</dbReference>
<keyword evidence="4" id="KW-0808">Transferase</keyword>
<gene>
    <name evidence="8" type="ORF">GCM10023331_23290</name>
</gene>
<dbReference type="InterPro" id="IPR036097">
    <property type="entry name" value="HisK_dim/P_sf"/>
</dbReference>
<dbReference type="Pfam" id="PF00512">
    <property type="entry name" value="HisKA"/>
    <property type="match status" value="1"/>
</dbReference>
<dbReference type="CDD" id="cd00075">
    <property type="entry name" value="HATPase"/>
    <property type="match status" value="1"/>
</dbReference>
<comment type="caution">
    <text evidence="8">The sequence shown here is derived from an EMBL/GenBank/DDBJ whole genome shotgun (WGS) entry which is preliminary data.</text>
</comment>
<dbReference type="Pfam" id="PF02518">
    <property type="entry name" value="HATPase_c"/>
    <property type="match status" value="1"/>
</dbReference>
<reference evidence="9" key="1">
    <citation type="journal article" date="2019" name="Int. J. Syst. Evol. Microbiol.">
        <title>The Global Catalogue of Microorganisms (GCM) 10K type strain sequencing project: providing services to taxonomists for standard genome sequencing and annotation.</title>
        <authorList>
            <consortium name="The Broad Institute Genomics Platform"/>
            <consortium name="The Broad Institute Genome Sequencing Center for Infectious Disease"/>
            <person name="Wu L."/>
            <person name="Ma J."/>
        </authorList>
    </citation>
    <scope>NUCLEOTIDE SEQUENCE [LARGE SCALE GENOMIC DNA]</scope>
    <source>
        <strain evidence="9">JCM 18326</strain>
    </source>
</reference>
<dbReference type="InterPro" id="IPR005467">
    <property type="entry name" value="His_kinase_dom"/>
</dbReference>
<dbReference type="InterPro" id="IPR003594">
    <property type="entry name" value="HATPase_dom"/>
</dbReference>
<organism evidence="8 9">
    <name type="scientific">Algivirga pacifica</name>
    <dbReference type="NCBI Taxonomy" id="1162670"/>
    <lineage>
        <taxon>Bacteria</taxon>
        <taxon>Pseudomonadati</taxon>
        <taxon>Bacteroidota</taxon>
        <taxon>Cytophagia</taxon>
        <taxon>Cytophagales</taxon>
        <taxon>Flammeovirgaceae</taxon>
        <taxon>Algivirga</taxon>
    </lineage>
</organism>
<comment type="catalytic activity">
    <reaction evidence="1">
        <text>ATP + protein L-histidine = ADP + protein N-phospho-L-histidine.</text>
        <dbReference type="EC" id="2.7.13.3"/>
    </reaction>
</comment>
<evidence type="ECO:0000259" key="7">
    <source>
        <dbReference type="PROSITE" id="PS50109"/>
    </source>
</evidence>
<dbReference type="Gene3D" id="1.10.287.130">
    <property type="match status" value="1"/>
</dbReference>
<evidence type="ECO:0000256" key="5">
    <source>
        <dbReference type="ARBA" id="ARBA00022777"/>
    </source>
</evidence>
<dbReference type="SUPFAM" id="SSF55874">
    <property type="entry name" value="ATPase domain of HSP90 chaperone/DNA topoisomerase II/histidine kinase"/>
    <property type="match status" value="1"/>
</dbReference>
<dbReference type="InterPro" id="IPR036890">
    <property type="entry name" value="HATPase_C_sf"/>
</dbReference>
<evidence type="ECO:0000313" key="8">
    <source>
        <dbReference type="EMBL" id="GAA4837432.1"/>
    </source>
</evidence>
<evidence type="ECO:0000256" key="6">
    <source>
        <dbReference type="ARBA" id="ARBA00023012"/>
    </source>
</evidence>
<dbReference type="PANTHER" id="PTHR43711:SF1">
    <property type="entry name" value="HISTIDINE KINASE 1"/>
    <property type="match status" value="1"/>
</dbReference>
<dbReference type="PANTHER" id="PTHR43711">
    <property type="entry name" value="TWO-COMPONENT HISTIDINE KINASE"/>
    <property type="match status" value="1"/>
</dbReference>
<dbReference type="Proteomes" id="UP001500298">
    <property type="component" value="Unassembled WGS sequence"/>
</dbReference>
<evidence type="ECO:0000313" key="9">
    <source>
        <dbReference type="Proteomes" id="UP001500298"/>
    </source>
</evidence>
<dbReference type="PRINTS" id="PR00344">
    <property type="entry name" value="BCTRLSENSOR"/>
</dbReference>
<keyword evidence="9" id="KW-1185">Reference proteome</keyword>
<dbReference type="SMART" id="SM00387">
    <property type="entry name" value="HATPase_c"/>
    <property type="match status" value="1"/>
</dbReference>
<name>A0ABP9DFB6_9BACT</name>
<dbReference type="RefSeq" id="WP_345371988.1">
    <property type="nucleotide sequence ID" value="NZ_BAABJX010000035.1"/>
</dbReference>
<dbReference type="Gene3D" id="3.30.565.10">
    <property type="entry name" value="Histidine kinase-like ATPase, C-terminal domain"/>
    <property type="match status" value="1"/>
</dbReference>
<sequence>MGKLLLLFTPILINFSKSKHFLYTSNTLQESIVDTAYVAHSHNLLFISSMLGIGLSSLLGVYAYRKKSQVKQELNTLCLQYSEKEFSMLRQTNQLKQSHLDIAQQLNVSNNELNTFLYRASHDLKGPIASLQGLCEVAKMTCEDPISEELFEKINEVSSSMNKMLEKISLLHNIQNDNSQQESIDWVRFEADLQQQLEGYQSTTPLSYRLDIHDNITDPFQGNTPLIQSITRELIENAFTFRQGTQPEINVKIYQEQENICIQIQDNGRGIPAEMRERIFEMYFKGDLASEGHGLGLYIVQKAVKKLNGQITLESLPQGSQFSISIPMQA</sequence>
<evidence type="ECO:0000256" key="2">
    <source>
        <dbReference type="ARBA" id="ARBA00012438"/>
    </source>
</evidence>
<dbReference type="EMBL" id="BAABJX010000035">
    <property type="protein sequence ID" value="GAA4837432.1"/>
    <property type="molecule type" value="Genomic_DNA"/>
</dbReference>
<evidence type="ECO:0000256" key="3">
    <source>
        <dbReference type="ARBA" id="ARBA00022553"/>
    </source>
</evidence>
<protein>
    <recommendedName>
        <fullName evidence="2">histidine kinase</fullName>
        <ecNumber evidence="2">2.7.13.3</ecNumber>
    </recommendedName>
</protein>
<dbReference type="SMART" id="SM00388">
    <property type="entry name" value="HisKA"/>
    <property type="match status" value="1"/>
</dbReference>
<dbReference type="EC" id="2.7.13.3" evidence="2"/>
<proteinExistence type="predicted"/>